<dbReference type="InterPro" id="IPR025567">
    <property type="entry name" value="DUF4332"/>
</dbReference>
<comment type="caution">
    <text evidence="4">The sequence shown here is derived from an EMBL/GenBank/DDBJ whole genome shotgun (WGS) entry which is preliminary data.</text>
</comment>
<evidence type="ECO:0000259" key="3">
    <source>
        <dbReference type="Pfam" id="PF14229"/>
    </source>
</evidence>
<sequence length="421" mass="46187">MPSLKTLTGIAEEEIELLEAAGYLETAHLQKVDAGTLLEELEKANEVLDIVETLPSQRKVESWIRKANTKGKGSGSRKASGAEPKADTKKVKTSAPKGKAELSEPEISSEEKSEEGVSAAEAEKEEAGVMNELEESSLVVEEEVTKPSEPQWVNHEAVEEVREMIERSPLAIPLPVAQLAQQGIAPSAIAVAPVLNRAAGDLEIRATAARSYRSEPAKPRAAASPRSSRRTADAPPEKRGIDVSRVRSMEEADESEVAQPLPRGQVDERVKLLTTARESTNKGKKRDSRRFIRGVLHDRPILVWMGSVIVLLLVTDIPLALISAVLLMISSQNSEAMAWVPQWLLVFPLILPVLGLLYLTVAIRVKCRVCGQRLFVPRHCLKHVKAHHVPGLGHMIPTAIQIILFCWFHCIFCGTAVRIKE</sequence>
<keyword evidence="2" id="KW-1133">Transmembrane helix</keyword>
<name>A0A840VDX9_9BACT</name>
<protein>
    <recommendedName>
        <fullName evidence="3">DUF4332 domain-containing protein</fullName>
    </recommendedName>
</protein>
<reference evidence="4 5" key="1">
    <citation type="submission" date="2020-08" db="EMBL/GenBank/DDBJ databases">
        <title>Genomic Encyclopedia of Type Strains, Phase IV (KMG-IV): sequencing the most valuable type-strain genomes for metagenomic binning, comparative biology and taxonomic classification.</title>
        <authorList>
            <person name="Goeker M."/>
        </authorList>
    </citation>
    <scope>NUCLEOTIDE SEQUENCE [LARGE SCALE GENOMIC DNA]</scope>
    <source>
        <strain evidence="4 5">YC6886</strain>
    </source>
</reference>
<accession>A0A840VDX9</accession>
<feature type="compositionally biased region" description="Basic and acidic residues" evidence="1">
    <location>
        <begin position="230"/>
        <end position="250"/>
    </location>
</feature>
<dbReference type="Proteomes" id="UP000557717">
    <property type="component" value="Unassembled WGS sequence"/>
</dbReference>
<proteinExistence type="predicted"/>
<organism evidence="4 5">
    <name type="scientific">Haloferula luteola</name>
    <dbReference type="NCBI Taxonomy" id="595692"/>
    <lineage>
        <taxon>Bacteria</taxon>
        <taxon>Pseudomonadati</taxon>
        <taxon>Verrucomicrobiota</taxon>
        <taxon>Verrucomicrobiia</taxon>
        <taxon>Verrucomicrobiales</taxon>
        <taxon>Verrucomicrobiaceae</taxon>
        <taxon>Haloferula</taxon>
    </lineage>
</organism>
<evidence type="ECO:0000256" key="2">
    <source>
        <dbReference type="SAM" id="Phobius"/>
    </source>
</evidence>
<dbReference type="RefSeq" id="WP_184018745.1">
    <property type="nucleotide sequence ID" value="NZ_JACHFD010000010.1"/>
</dbReference>
<feature type="compositionally biased region" description="Basic and acidic residues" evidence="1">
    <location>
        <begin position="109"/>
        <end position="127"/>
    </location>
</feature>
<dbReference type="Pfam" id="PF14229">
    <property type="entry name" value="DUF4332"/>
    <property type="match status" value="1"/>
</dbReference>
<dbReference type="EMBL" id="JACHFD010000010">
    <property type="protein sequence ID" value="MBB5352039.1"/>
    <property type="molecule type" value="Genomic_DNA"/>
</dbReference>
<dbReference type="AlphaFoldDB" id="A0A840VDX9"/>
<evidence type="ECO:0000313" key="4">
    <source>
        <dbReference type="EMBL" id="MBB5352039.1"/>
    </source>
</evidence>
<feature type="region of interest" description="Disordered" evidence="1">
    <location>
        <begin position="210"/>
        <end position="261"/>
    </location>
</feature>
<keyword evidence="5" id="KW-1185">Reference proteome</keyword>
<gene>
    <name evidence="4" type="ORF">HNR46_002280</name>
</gene>
<evidence type="ECO:0000256" key="1">
    <source>
        <dbReference type="SAM" id="MobiDB-lite"/>
    </source>
</evidence>
<keyword evidence="2" id="KW-0812">Transmembrane</keyword>
<evidence type="ECO:0000313" key="5">
    <source>
        <dbReference type="Proteomes" id="UP000557717"/>
    </source>
</evidence>
<feature type="region of interest" description="Disordered" evidence="1">
    <location>
        <begin position="64"/>
        <end position="129"/>
    </location>
</feature>
<keyword evidence="2" id="KW-0472">Membrane</keyword>
<feature type="transmembrane region" description="Helical" evidence="2">
    <location>
        <begin position="301"/>
        <end position="330"/>
    </location>
</feature>
<feature type="transmembrane region" description="Helical" evidence="2">
    <location>
        <begin position="342"/>
        <end position="363"/>
    </location>
</feature>
<feature type="domain" description="DUF4332" evidence="3">
    <location>
        <begin position="7"/>
        <end position="69"/>
    </location>
</feature>